<keyword evidence="2" id="KW-1185">Reference proteome</keyword>
<dbReference type="EMBL" id="JBBWWQ010000014">
    <property type="protein sequence ID" value="KAK8930925.1"/>
    <property type="molecule type" value="Genomic_DNA"/>
</dbReference>
<evidence type="ECO:0000313" key="1">
    <source>
        <dbReference type="EMBL" id="KAK8930925.1"/>
    </source>
</evidence>
<reference evidence="1 2" key="1">
    <citation type="journal article" date="2022" name="Nat. Plants">
        <title>Genomes of leafy and leafless Platanthera orchids illuminate the evolution of mycoheterotrophy.</title>
        <authorList>
            <person name="Li M.H."/>
            <person name="Liu K.W."/>
            <person name="Li Z."/>
            <person name="Lu H.C."/>
            <person name="Ye Q.L."/>
            <person name="Zhang D."/>
            <person name="Wang J.Y."/>
            <person name="Li Y.F."/>
            <person name="Zhong Z.M."/>
            <person name="Liu X."/>
            <person name="Yu X."/>
            <person name="Liu D.K."/>
            <person name="Tu X.D."/>
            <person name="Liu B."/>
            <person name="Hao Y."/>
            <person name="Liao X.Y."/>
            <person name="Jiang Y.T."/>
            <person name="Sun W.H."/>
            <person name="Chen J."/>
            <person name="Chen Y.Q."/>
            <person name="Ai Y."/>
            <person name="Zhai J.W."/>
            <person name="Wu S.S."/>
            <person name="Zhou Z."/>
            <person name="Hsiao Y.Y."/>
            <person name="Wu W.L."/>
            <person name="Chen Y.Y."/>
            <person name="Lin Y.F."/>
            <person name="Hsu J.L."/>
            <person name="Li C.Y."/>
            <person name="Wang Z.W."/>
            <person name="Zhao X."/>
            <person name="Zhong W.Y."/>
            <person name="Ma X.K."/>
            <person name="Ma L."/>
            <person name="Huang J."/>
            <person name="Chen G.Z."/>
            <person name="Huang M.Z."/>
            <person name="Huang L."/>
            <person name="Peng D.H."/>
            <person name="Luo Y.B."/>
            <person name="Zou S.Q."/>
            <person name="Chen S.P."/>
            <person name="Lan S."/>
            <person name="Tsai W.C."/>
            <person name="Van de Peer Y."/>
            <person name="Liu Z.J."/>
        </authorList>
    </citation>
    <scope>NUCLEOTIDE SEQUENCE [LARGE SCALE GENOMIC DNA]</scope>
    <source>
        <strain evidence="1">Lor287</strain>
    </source>
</reference>
<accession>A0AAP0G0Y1</accession>
<dbReference type="Proteomes" id="UP001418222">
    <property type="component" value="Unassembled WGS sequence"/>
</dbReference>
<sequence>MRRDIAGLFFDLVVDPDPIDLGVAAAGRDTVAGSCGRTRSRTSCCISSEGGEISCRCSHLLGGARPLVLSNRLFWKSYAPLQ</sequence>
<organism evidence="1 2">
    <name type="scientific">Platanthera zijinensis</name>
    <dbReference type="NCBI Taxonomy" id="2320716"/>
    <lineage>
        <taxon>Eukaryota</taxon>
        <taxon>Viridiplantae</taxon>
        <taxon>Streptophyta</taxon>
        <taxon>Embryophyta</taxon>
        <taxon>Tracheophyta</taxon>
        <taxon>Spermatophyta</taxon>
        <taxon>Magnoliopsida</taxon>
        <taxon>Liliopsida</taxon>
        <taxon>Asparagales</taxon>
        <taxon>Orchidaceae</taxon>
        <taxon>Orchidoideae</taxon>
        <taxon>Orchideae</taxon>
        <taxon>Orchidinae</taxon>
        <taxon>Platanthera</taxon>
    </lineage>
</organism>
<protein>
    <submittedName>
        <fullName evidence="1">Uncharacterized protein</fullName>
    </submittedName>
</protein>
<evidence type="ECO:0000313" key="2">
    <source>
        <dbReference type="Proteomes" id="UP001418222"/>
    </source>
</evidence>
<comment type="caution">
    <text evidence="1">The sequence shown here is derived from an EMBL/GenBank/DDBJ whole genome shotgun (WGS) entry which is preliminary data.</text>
</comment>
<name>A0AAP0G0Y1_9ASPA</name>
<dbReference type="AlphaFoldDB" id="A0AAP0G0Y1"/>
<proteinExistence type="predicted"/>
<gene>
    <name evidence="1" type="ORF">KSP39_PZI016705</name>
</gene>